<evidence type="ECO:0000256" key="1">
    <source>
        <dbReference type="SAM" id="MobiDB-lite"/>
    </source>
</evidence>
<protein>
    <submittedName>
        <fullName evidence="3">Uncharacterized protein</fullName>
    </submittedName>
</protein>
<proteinExistence type="predicted"/>
<evidence type="ECO:0000313" key="4">
    <source>
        <dbReference type="Proteomes" id="UP001301769"/>
    </source>
</evidence>
<comment type="caution">
    <text evidence="3">The sequence shown here is derived from an EMBL/GenBank/DDBJ whole genome shotgun (WGS) entry which is preliminary data.</text>
</comment>
<dbReference type="Proteomes" id="UP001301769">
    <property type="component" value="Unassembled WGS sequence"/>
</dbReference>
<feature type="compositionally biased region" description="Polar residues" evidence="1">
    <location>
        <begin position="177"/>
        <end position="186"/>
    </location>
</feature>
<keyword evidence="2" id="KW-0732">Signal</keyword>
<name>A0AAN6XXJ0_9PEZI</name>
<feature type="signal peptide" evidence="2">
    <location>
        <begin position="1"/>
        <end position="25"/>
    </location>
</feature>
<accession>A0AAN6XXJ0</accession>
<reference evidence="3" key="1">
    <citation type="journal article" date="2023" name="Mol. Phylogenet. Evol.">
        <title>Genome-scale phylogeny and comparative genomics of the fungal order Sordariales.</title>
        <authorList>
            <person name="Hensen N."/>
            <person name="Bonometti L."/>
            <person name="Westerberg I."/>
            <person name="Brannstrom I.O."/>
            <person name="Guillou S."/>
            <person name="Cros-Aarteil S."/>
            <person name="Calhoun S."/>
            <person name="Haridas S."/>
            <person name="Kuo A."/>
            <person name="Mondo S."/>
            <person name="Pangilinan J."/>
            <person name="Riley R."/>
            <person name="LaButti K."/>
            <person name="Andreopoulos B."/>
            <person name="Lipzen A."/>
            <person name="Chen C."/>
            <person name="Yan M."/>
            <person name="Daum C."/>
            <person name="Ng V."/>
            <person name="Clum A."/>
            <person name="Steindorff A."/>
            <person name="Ohm R.A."/>
            <person name="Martin F."/>
            <person name="Silar P."/>
            <person name="Natvig D.O."/>
            <person name="Lalanne C."/>
            <person name="Gautier V."/>
            <person name="Ament-Velasquez S.L."/>
            <person name="Kruys A."/>
            <person name="Hutchinson M.I."/>
            <person name="Powell A.J."/>
            <person name="Barry K."/>
            <person name="Miller A.N."/>
            <person name="Grigoriev I.V."/>
            <person name="Debuchy R."/>
            <person name="Gladieux P."/>
            <person name="Hiltunen Thoren M."/>
            <person name="Johannesson H."/>
        </authorList>
    </citation>
    <scope>NUCLEOTIDE SEQUENCE</scope>
    <source>
        <strain evidence="3">PSN293</strain>
    </source>
</reference>
<evidence type="ECO:0000313" key="3">
    <source>
        <dbReference type="EMBL" id="KAK4208406.1"/>
    </source>
</evidence>
<dbReference type="AlphaFoldDB" id="A0AAN6XXJ0"/>
<feature type="region of interest" description="Disordered" evidence="1">
    <location>
        <begin position="174"/>
        <end position="194"/>
    </location>
</feature>
<dbReference type="EMBL" id="MU858245">
    <property type="protein sequence ID" value="KAK4208406.1"/>
    <property type="molecule type" value="Genomic_DNA"/>
</dbReference>
<evidence type="ECO:0000256" key="2">
    <source>
        <dbReference type="SAM" id="SignalP"/>
    </source>
</evidence>
<gene>
    <name evidence="3" type="ORF">QBC37DRAFT_405337</name>
</gene>
<sequence>MAQRQPSILLMLVVVLAIVQKGVYGQTSRIADSAQAPTITSPPSPSRNLPSFPNSETCGFLKLFCDAGFTCTMESTYRVVVGPVRYAACCADEEQCNIFTTCYRSEDQRMGLGDTQALVCTGSRSRCRTYFWESKYATAYACASSEMTDVVDWVPSSTSSSSSTAFSTTRVGPVTILPSSTPTGDSGDSLGNPGPLTLGAKIGLGVGAGTKIFEHPIPQRPARNGIQTTSTDSICQNYQKRCPCKSCYIIGQPNQR</sequence>
<keyword evidence="4" id="KW-1185">Reference proteome</keyword>
<feature type="chain" id="PRO_5042971644" evidence="2">
    <location>
        <begin position="26"/>
        <end position="256"/>
    </location>
</feature>
<organism evidence="3 4">
    <name type="scientific">Rhypophila decipiens</name>
    <dbReference type="NCBI Taxonomy" id="261697"/>
    <lineage>
        <taxon>Eukaryota</taxon>
        <taxon>Fungi</taxon>
        <taxon>Dikarya</taxon>
        <taxon>Ascomycota</taxon>
        <taxon>Pezizomycotina</taxon>
        <taxon>Sordariomycetes</taxon>
        <taxon>Sordariomycetidae</taxon>
        <taxon>Sordariales</taxon>
        <taxon>Naviculisporaceae</taxon>
        <taxon>Rhypophila</taxon>
    </lineage>
</organism>
<reference evidence="3" key="2">
    <citation type="submission" date="2023-05" db="EMBL/GenBank/DDBJ databases">
        <authorList>
            <consortium name="Lawrence Berkeley National Laboratory"/>
            <person name="Steindorff A."/>
            <person name="Hensen N."/>
            <person name="Bonometti L."/>
            <person name="Westerberg I."/>
            <person name="Brannstrom I.O."/>
            <person name="Guillou S."/>
            <person name="Cros-Aarteil S."/>
            <person name="Calhoun S."/>
            <person name="Haridas S."/>
            <person name="Kuo A."/>
            <person name="Mondo S."/>
            <person name="Pangilinan J."/>
            <person name="Riley R."/>
            <person name="Labutti K."/>
            <person name="Andreopoulos B."/>
            <person name="Lipzen A."/>
            <person name="Chen C."/>
            <person name="Yanf M."/>
            <person name="Daum C."/>
            <person name="Ng V."/>
            <person name="Clum A."/>
            <person name="Ohm R."/>
            <person name="Martin F."/>
            <person name="Silar P."/>
            <person name="Natvig D."/>
            <person name="Lalanne C."/>
            <person name="Gautier V."/>
            <person name="Ament-Velasquez S.L."/>
            <person name="Kruys A."/>
            <person name="Hutchinson M.I."/>
            <person name="Powell A.J."/>
            <person name="Barry K."/>
            <person name="Miller A.N."/>
            <person name="Grigoriev I.V."/>
            <person name="Debuchy R."/>
            <person name="Gladieux P."/>
            <person name="Thoren M.H."/>
            <person name="Johannesson H."/>
        </authorList>
    </citation>
    <scope>NUCLEOTIDE SEQUENCE</scope>
    <source>
        <strain evidence="3">PSN293</strain>
    </source>
</reference>